<dbReference type="PANTHER" id="PTHR12246">
    <property type="entry name" value="PALMITOYLTRANSFERASE ZDHHC16"/>
    <property type="match status" value="1"/>
</dbReference>
<keyword evidence="2" id="KW-1133">Transmembrane helix</keyword>
<dbReference type="EnsemblMetazoa" id="CJA33564a.1">
    <property type="protein sequence ID" value="CJA33564a.1"/>
    <property type="gene ID" value="WBGene00209411"/>
</dbReference>
<accession>A0A8R1EDI1</accession>
<evidence type="ECO:0008006" key="5">
    <source>
        <dbReference type="Google" id="ProtNLM"/>
    </source>
</evidence>
<name>A0A8R1EDI1_CAEJA</name>
<proteinExistence type="predicted"/>
<keyword evidence="4" id="KW-1185">Reference proteome</keyword>
<evidence type="ECO:0000256" key="2">
    <source>
        <dbReference type="SAM" id="Phobius"/>
    </source>
</evidence>
<dbReference type="AlphaFoldDB" id="A0A8R1EDI1"/>
<feature type="transmembrane region" description="Helical" evidence="2">
    <location>
        <begin position="27"/>
        <end position="52"/>
    </location>
</feature>
<keyword evidence="2" id="KW-0472">Membrane</keyword>
<reference evidence="4" key="1">
    <citation type="submission" date="2010-08" db="EMBL/GenBank/DDBJ databases">
        <authorList>
            <consortium name="Caenorhabditis japonica Sequencing Consortium"/>
            <person name="Wilson R.K."/>
        </authorList>
    </citation>
    <scope>NUCLEOTIDE SEQUENCE [LARGE SCALE GENOMIC DNA]</scope>
    <source>
        <strain evidence="4">DF5081</strain>
    </source>
</reference>
<sequence>DKKNHRCPLRKTSRLHSKINMFKWDPCGLVCVCMIYLLIAYADYVILIWMLLPTFGHSIWTVFHGIVFNALLTTTLVAHFRAMLSDPGVVPISGAKVPKENTQESSDEDESDEEAAFRRDNFNRPSATEWTMCTRCDSLRPPRAHHCRVVSGVYAKWIIIVRFYTIRIRKIVSLAC</sequence>
<dbReference type="InterPro" id="IPR039859">
    <property type="entry name" value="PFA4/ZDH16/20/ERF2-like"/>
</dbReference>
<organism evidence="3 4">
    <name type="scientific">Caenorhabditis japonica</name>
    <dbReference type="NCBI Taxonomy" id="281687"/>
    <lineage>
        <taxon>Eukaryota</taxon>
        <taxon>Metazoa</taxon>
        <taxon>Ecdysozoa</taxon>
        <taxon>Nematoda</taxon>
        <taxon>Chromadorea</taxon>
        <taxon>Rhabditida</taxon>
        <taxon>Rhabditina</taxon>
        <taxon>Rhabditomorpha</taxon>
        <taxon>Rhabditoidea</taxon>
        <taxon>Rhabditidae</taxon>
        <taxon>Peloderinae</taxon>
        <taxon>Caenorhabditis</taxon>
    </lineage>
</organism>
<feature type="compositionally biased region" description="Acidic residues" evidence="1">
    <location>
        <begin position="105"/>
        <end position="114"/>
    </location>
</feature>
<feature type="transmembrane region" description="Helical" evidence="2">
    <location>
        <begin position="58"/>
        <end position="78"/>
    </location>
</feature>
<keyword evidence="2" id="KW-0812">Transmembrane</keyword>
<evidence type="ECO:0000313" key="3">
    <source>
        <dbReference type="EnsemblMetazoa" id="CJA33564a.1"/>
    </source>
</evidence>
<dbReference type="Proteomes" id="UP000005237">
    <property type="component" value="Unassembled WGS sequence"/>
</dbReference>
<feature type="region of interest" description="Disordered" evidence="1">
    <location>
        <begin position="94"/>
        <end position="116"/>
    </location>
</feature>
<evidence type="ECO:0000256" key="1">
    <source>
        <dbReference type="SAM" id="MobiDB-lite"/>
    </source>
</evidence>
<evidence type="ECO:0000313" key="4">
    <source>
        <dbReference type="Proteomes" id="UP000005237"/>
    </source>
</evidence>
<reference evidence="3" key="2">
    <citation type="submission" date="2022-06" db="UniProtKB">
        <authorList>
            <consortium name="EnsemblMetazoa"/>
        </authorList>
    </citation>
    <scope>IDENTIFICATION</scope>
    <source>
        <strain evidence="3">DF5081</strain>
    </source>
</reference>
<dbReference type="GO" id="GO:0016409">
    <property type="term" value="F:palmitoyltransferase activity"/>
    <property type="evidence" value="ECO:0007669"/>
    <property type="project" value="InterPro"/>
</dbReference>
<protein>
    <recommendedName>
        <fullName evidence="5">Protein S-acyltransferase</fullName>
    </recommendedName>
</protein>